<name>A0A5J4WBZ1_9EUKA</name>
<feature type="domain" description="NF-X1-type" evidence="11">
    <location>
        <begin position="278"/>
        <end position="297"/>
    </location>
</feature>
<dbReference type="Proteomes" id="UP000324800">
    <property type="component" value="Unassembled WGS sequence"/>
</dbReference>
<dbReference type="PANTHER" id="PTHR12360:SF12">
    <property type="entry name" value="TRANSCRIPTIONAL REPRESSOR NF-X1"/>
    <property type="match status" value="1"/>
</dbReference>
<sequence length="593" mass="65300">MPTISRQSCTDPVLCCDGQCGKPHAHCSHLCTQKCHPGNCPSCTVSVRRRCVCGVEEREQCKCASSSPLAALEQFCKIHNSDPFVGKTSLFTTFQPILQSSQSSKDQNTPKTATINLLQPLLLNQLLSQLIRCKRPCGMQLSCGKHKCAKLCCPGHFMNGAVVSMKQNQASHLENVEIRKNTENAASAALLLLQQLVLTNPTSQQSSQSSSSFSSSSSSSSQSSSLSSSQQQNQQLLPADIDALKLIIRQNLTSIHSIQSLLTSLHRCSQICGKLLDCRRHTCQQLCHSGRCDTCHQTQFTSYICPCGRTTMDPPIPCGTPIPLCPFPCSRQRQCGHNDQRNQNHPCHDDDTVCAPCTVYVPKPCIGGHNIMIAVPCHQTAASCGQPCEKLLSCGVHRCKRLCHIGECESNQHQQLLNSSQFGSRQQQGKNTMISILEAFDVDTYSLQQQQSSSQSQSQHSRSKGKISPTPQFISCGGMCQFNRSLCGHPCCETCHPLSYAPTHQQQQQTLSSQSSQQILIPPLHYSPCPLHVPCQHPVLLHCKCGLRSEVQSCNTSLAFPNAFERRIECDDLNPLHRHNQINILFLTKKDKS</sequence>
<dbReference type="GO" id="GO:0000981">
    <property type="term" value="F:DNA-binding transcription factor activity, RNA polymerase II-specific"/>
    <property type="evidence" value="ECO:0007669"/>
    <property type="project" value="TreeGrafter"/>
</dbReference>
<dbReference type="Pfam" id="PF01422">
    <property type="entry name" value="zf-NF-X1"/>
    <property type="match status" value="4"/>
</dbReference>
<keyword evidence="5" id="KW-0863">Zinc-finger</keyword>
<dbReference type="PANTHER" id="PTHR12360">
    <property type="entry name" value="NUCLEAR TRANSCRIPTION FACTOR, X-BOX BINDING 1 NFX1"/>
    <property type="match status" value="1"/>
</dbReference>
<feature type="domain" description="NF-X1-type" evidence="11">
    <location>
        <begin position="143"/>
        <end position="162"/>
    </location>
</feature>
<evidence type="ECO:0000256" key="4">
    <source>
        <dbReference type="ARBA" id="ARBA00022737"/>
    </source>
</evidence>
<dbReference type="GO" id="GO:0000977">
    <property type="term" value="F:RNA polymerase II transcription regulatory region sequence-specific DNA binding"/>
    <property type="evidence" value="ECO:0007669"/>
    <property type="project" value="TreeGrafter"/>
</dbReference>
<evidence type="ECO:0000313" key="12">
    <source>
        <dbReference type="EMBL" id="KAA6391889.1"/>
    </source>
</evidence>
<comment type="caution">
    <text evidence="12">The sequence shown here is derived from an EMBL/GenBank/DDBJ whole genome shotgun (WGS) entry which is preliminary data.</text>
</comment>
<dbReference type="GO" id="GO:0008270">
    <property type="term" value="F:zinc ion binding"/>
    <property type="evidence" value="ECO:0007669"/>
    <property type="project" value="UniProtKB-KW"/>
</dbReference>
<dbReference type="AlphaFoldDB" id="A0A5J4WBZ1"/>
<evidence type="ECO:0000256" key="2">
    <source>
        <dbReference type="ARBA" id="ARBA00007269"/>
    </source>
</evidence>
<gene>
    <name evidence="12" type="ORF">EZS28_012583</name>
</gene>
<feature type="region of interest" description="Disordered" evidence="10">
    <location>
        <begin position="203"/>
        <end position="231"/>
    </location>
</feature>
<evidence type="ECO:0000259" key="11">
    <source>
        <dbReference type="SMART" id="SM00438"/>
    </source>
</evidence>
<protein>
    <submittedName>
        <fullName evidence="12">Putative NF-X1 type zinc finger family protein</fullName>
    </submittedName>
</protein>
<dbReference type="GO" id="GO:0005634">
    <property type="term" value="C:nucleus"/>
    <property type="evidence" value="ECO:0007669"/>
    <property type="project" value="UniProtKB-SubCell"/>
</dbReference>
<keyword evidence="8" id="KW-0804">Transcription</keyword>
<evidence type="ECO:0000256" key="8">
    <source>
        <dbReference type="ARBA" id="ARBA00023163"/>
    </source>
</evidence>
<keyword evidence="9" id="KW-0539">Nucleus</keyword>
<feature type="domain" description="NF-X1-type" evidence="11">
    <location>
        <begin position="335"/>
        <end position="359"/>
    </location>
</feature>
<evidence type="ECO:0000256" key="7">
    <source>
        <dbReference type="ARBA" id="ARBA00023015"/>
    </source>
</evidence>
<evidence type="ECO:0000256" key="1">
    <source>
        <dbReference type="ARBA" id="ARBA00004123"/>
    </source>
</evidence>
<dbReference type="InterPro" id="IPR000967">
    <property type="entry name" value="Znf_NFX1"/>
</dbReference>
<feature type="domain" description="NF-X1-type" evidence="11">
    <location>
        <begin position="27"/>
        <end position="45"/>
    </location>
</feature>
<evidence type="ECO:0000256" key="3">
    <source>
        <dbReference type="ARBA" id="ARBA00022723"/>
    </source>
</evidence>
<comment type="subcellular location">
    <subcellularLocation>
        <location evidence="1">Nucleus</location>
    </subcellularLocation>
</comment>
<evidence type="ECO:0000256" key="5">
    <source>
        <dbReference type="ARBA" id="ARBA00022771"/>
    </source>
</evidence>
<evidence type="ECO:0000256" key="10">
    <source>
        <dbReference type="SAM" id="MobiDB-lite"/>
    </source>
</evidence>
<evidence type="ECO:0000313" key="13">
    <source>
        <dbReference type="Proteomes" id="UP000324800"/>
    </source>
</evidence>
<accession>A0A5J4WBZ1</accession>
<organism evidence="12 13">
    <name type="scientific">Streblomastix strix</name>
    <dbReference type="NCBI Taxonomy" id="222440"/>
    <lineage>
        <taxon>Eukaryota</taxon>
        <taxon>Metamonada</taxon>
        <taxon>Preaxostyla</taxon>
        <taxon>Oxymonadida</taxon>
        <taxon>Streblomastigidae</taxon>
        <taxon>Streblomastix</taxon>
    </lineage>
</organism>
<dbReference type="OrthoDB" id="6512771at2759"/>
<keyword evidence="7" id="KW-0805">Transcription regulation</keyword>
<keyword evidence="4" id="KW-0677">Repeat</keyword>
<dbReference type="InterPro" id="IPR034078">
    <property type="entry name" value="NFX1_fam"/>
</dbReference>
<feature type="domain" description="NF-X1-type" evidence="11">
    <location>
        <begin position="394"/>
        <end position="412"/>
    </location>
</feature>
<dbReference type="SMART" id="SM00438">
    <property type="entry name" value="ZnF_NFX"/>
    <property type="match status" value="5"/>
</dbReference>
<keyword evidence="6" id="KW-0862">Zinc</keyword>
<dbReference type="EMBL" id="SNRW01002728">
    <property type="protein sequence ID" value="KAA6391889.1"/>
    <property type="molecule type" value="Genomic_DNA"/>
</dbReference>
<evidence type="ECO:0000256" key="6">
    <source>
        <dbReference type="ARBA" id="ARBA00022833"/>
    </source>
</evidence>
<comment type="similarity">
    <text evidence="2">Belongs to the NFX1 family.</text>
</comment>
<keyword evidence="3" id="KW-0479">Metal-binding</keyword>
<dbReference type="CDD" id="cd06008">
    <property type="entry name" value="NF-X1-zinc-finger"/>
    <property type="match status" value="2"/>
</dbReference>
<proteinExistence type="inferred from homology"/>
<reference evidence="12 13" key="1">
    <citation type="submission" date="2019-03" db="EMBL/GenBank/DDBJ databases">
        <title>Single cell metagenomics reveals metabolic interactions within the superorganism composed of flagellate Streblomastix strix and complex community of Bacteroidetes bacteria on its surface.</title>
        <authorList>
            <person name="Treitli S.C."/>
            <person name="Kolisko M."/>
            <person name="Husnik F."/>
            <person name="Keeling P."/>
            <person name="Hampl V."/>
        </authorList>
    </citation>
    <scope>NUCLEOTIDE SEQUENCE [LARGE SCALE GENOMIC DNA]</scope>
    <source>
        <strain evidence="12">ST1C</strain>
    </source>
</reference>
<evidence type="ECO:0000256" key="9">
    <source>
        <dbReference type="ARBA" id="ARBA00023242"/>
    </source>
</evidence>